<gene>
    <name evidence="2" type="ORF">PVAP13_7NG340700</name>
</gene>
<sequence length="141" mass="15429">MAAVHDNSGELPSNLHFLADKYPKQVEDKASGRRMSRHRARRRPAGGVQGGGTRGGGAQSGGRRRTGRRLEVGAHRGEAVEEGRRRRGEPHGKEPRAAALRPSWRKKGRGMTSGSYVSDQFFLEWSRGIDGETVGSLPPFD</sequence>
<dbReference type="Proteomes" id="UP000823388">
    <property type="component" value="Chromosome 7N"/>
</dbReference>
<keyword evidence="3" id="KW-1185">Reference proteome</keyword>
<accession>A0A8T0Q4F0</accession>
<feature type="compositionally biased region" description="Basic and acidic residues" evidence="1">
    <location>
        <begin position="68"/>
        <end position="96"/>
    </location>
</feature>
<evidence type="ECO:0000313" key="3">
    <source>
        <dbReference type="Proteomes" id="UP000823388"/>
    </source>
</evidence>
<feature type="compositionally biased region" description="Basic and acidic residues" evidence="1">
    <location>
        <begin position="18"/>
        <end position="31"/>
    </location>
</feature>
<feature type="compositionally biased region" description="Basic residues" evidence="1">
    <location>
        <begin position="32"/>
        <end position="44"/>
    </location>
</feature>
<name>A0A8T0Q4F0_PANVG</name>
<protein>
    <submittedName>
        <fullName evidence="2">Uncharacterized protein</fullName>
    </submittedName>
</protein>
<reference evidence="2" key="1">
    <citation type="submission" date="2020-05" db="EMBL/GenBank/DDBJ databases">
        <title>WGS assembly of Panicum virgatum.</title>
        <authorList>
            <person name="Lovell J.T."/>
            <person name="Jenkins J."/>
            <person name="Shu S."/>
            <person name="Juenger T.E."/>
            <person name="Schmutz J."/>
        </authorList>
    </citation>
    <scope>NUCLEOTIDE SEQUENCE</scope>
    <source>
        <strain evidence="2">AP13</strain>
    </source>
</reference>
<dbReference type="AlphaFoldDB" id="A0A8T0Q4F0"/>
<dbReference type="EMBL" id="CM029050">
    <property type="protein sequence ID" value="KAG2567549.1"/>
    <property type="molecule type" value="Genomic_DNA"/>
</dbReference>
<comment type="caution">
    <text evidence="2">The sequence shown here is derived from an EMBL/GenBank/DDBJ whole genome shotgun (WGS) entry which is preliminary data.</text>
</comment>
<proteinExistence type="predicted"/>
<evidence type="ECO:0000313" key="2">
    <source>
        <dbReference type="EMBL" id="KAG2567549.1"/>
    </source>
</evidence>
<feature type="compositionally biased region" description="Gly residues" evidence="1">
    <location>
        <begin position="47"/>
        <end position="60"/>
    </location>
</feature>
<organism evidence="2 3">
    <name type="scientific">Panicum virgatum</name>
    <name type="common">Blackwell switchgrass</name>
    <dbReference type="NCBI Taxonomy" id="38727"/>
    <lineage>
        <taxon>Eukaryota</taxon>
        <taxon>Viridiplantae</taxon>
        <taxon>Streptophyta</taxon>
        <taxon>Embryophyta</taxon>
        <taxon>Tracheophyta</taxon>
        <taxon>Spermatophyta</taxon>
        <taxon>Magnoliopsida</taxon>
        <taxon>Liliopsida</taxon>
        <taxon>Poales</taxon>
        <taxon>Poaceae</taxon>
        <taxon>PACMAD clade</taxon>
        <taxon>Panicoideae</taxon>
        <taxon>Panicodae</taxon>
        <taxon>Paniceae</taxon>
        <taxon>Panicinae</taxon>
        <taxon>Panicum</taxon>
        <taxon>Panicum sect. Hiantes</taxon>
    </lineage>
</organism>
<feature type="region of interest" description="Disordered" evidence="1">
    <location>
        <begin position="1"/>
        <end position="114"/>
    </location>
</feature>
<evidence type="ECO:0000256" key="1">
    <source>
        <dbReference type="SAM" id="MobiDB-lite"/>
    </source>
</evidence>